<feature type="domain" description="Hemerythrin-like" evidence="5">
    <location>
        <begin position="13"/>
        <end position="121"/>
    </location>
</feature>
<keyword evidence="2" id="KW-0813">Transport</keyword>
<evidence type="ECO:0000256" key="1">
    <source>
        <dbReference type="ARBA" id="ARBA00010587"/>
    </source>
</evidence>
<organism evidence="6 7">
    <name type="scientific">Magnetospirillum fulvum</name>
    <name type="common">Rhodospirillum fulvum</name>
    <dbReference type="NCBI Taxonomy" id="1082"/>
    <lineage>
        <taxon>Bacteria</taxon>
        <taxon>Pseudomonadati</taxon>
        <taxon>Pseudomonadota</taxon>
        <taxon>Alphaproteobacteria</taxon>
        <taxon>Rhodospirillales</taxon>
        <taxon>Rhodospirillaceae</taxon>
        <taxon>Magnetospirillum</taxon>
    </lineage>
</organism>
<dbReference type="OrthoDB" id="9774644at2"/>
<evidence type="ECO:0000259" key="5">
    <source>
        <dbReference type="Pfam" id="PF01814"/>
    </source>
</evidence>
<dbReference type="InterPro" id="IPR012312">
    <property type="entry name" value="Hemerythrin-like"/>
</dbReference>
<dbReference type="InterPro" id="IPR016131">
    <property type="entry name" value="Haemerythrin_Fe_BS"/>
</dbReference>
<dbReference type="InterPro" id="IPR050669">
    <property type="entry name" value="Hemerythrin"/>
</dbReference>
<gene>
    <name evidence="6" type="ORF">SAMN04244559_01167</name>
</gene>
<protein>
    <submittedName>
        <fullName evidence="6">Hemerythrin</fullName>
    </submittedName>
</protein>
<dbReference type="InterPro" id="IPR012827">
    <property type="entry name" value="Hemerythrin_metal-bd"/>
</dbReference>
<dbReference type="GO" id="GO:0046872">
    <property type="term" value="F:metal ion binding"/>
    <property type="evidence" value="ECO:0007669"/>
    <property type="project" value="UniProtKB-KW"/>
</dbReference>
<dbReference type="Gene3D" id="1.20.120.50">
    <property type="entry name" value="Hemerythrin-like"/>
    <property type="match status" value="1"/>
</dbReference>
<dbReference type="GO" id="GO:0005344">
    <property type="term" value="F:oxygen carrier activity"/>
    <property type="evidence" value="ECO:0007669"/>
    <property type="project" value="UniProtKB-KW"/>
</dbReference>
<keyword evidence="2" id="KW-0561">Oxygen transport</keyword>
<dbReference type="PANTHER" id="PTHR37164:SF1">
    <property type="entry name" value="BACTERIOHEMERYTHRIN"/>
    <property type="match status" value="1"/>
</dbReference>
<dbReference type="Pfam" id="PF01814">
    <property type="entry name" value="Hemerythrin"/>
    <property type="match status" value="1"/>
</dbReference>
<dbReference type="RefSeq" id="WP_074766491.1">
    <property type="nucleotide sequence ID" value="NZ_FNWO01000004.1"/>
</dbReference>
<dbReference type="Proteomes" id="UP000182983">
    <property type="component" value="Unassembled WGS sequence"/>
</dbReference>
<proteinExistence type="inferred from homology"/>
<dbReference type="PANTHER" id="PTHR37164">
    <property type="entry name" value="BACTERIOHEMERYTHRIN"/>
    <property type="match status" value="1"/>
</dbReference>
<name>A0A1H6H8C9_MAGFU</name>
<keyword evidence="3" id="KW-0479">Metal-binding</keyword>
<evidence type="ECO:0000256" key="2">
    <source>
        <dbReference type="ARBA" id="ARBA00022621"/>
    </source>
</evidence>
<evidence type="ECO:0000256" key="3">
    <source>
        <dbReference type="ARBA" id="ARBA00022723"/>
    </source>
</evidence>
<reference evidence="7" key="1">
    <citation type="submission" date="2016-10" db="EMBL/GenBank/DDBJ databases">
        <authorList>
            <person name="Varghese N."/>
            <person name="Submissions S."/>
        </authorList>
    </citation>
    <scope>NUCLEOTIDE SEQUENCE [LARGE SCALE GENOMIC DNA]</scope>
    <source>
        <strain evidence="7">DSM 13234</strain>
    </source>
</reference>
<dbReference type="AlphaFoldDB" id="A0A1H6H8C9"/>
<dbReference type="InterPro" id="IPR035938">
    <property type="entry name" value="Hemerythrin-like_sf"/>
</dbReference>
<dbReference type="SUPFAM" id="SSF47188">
    <property type="entry name" value="Hemerythrin-like"/>
    <property type="match status" value="1"/>
</dbReference>
<keyword evidence="4" id="KW-0408">Iron</keyword>
<evidence type="ECO:0000313" key="7">
    <source>
        <dbReference type="Proteomes" id="UP000182983"/>
    </source>
</evidence>
<dbReference type="NCBIfam" id="TIGR02481">
    <property type="entry name" value="hemeryth_dom"/>
    <property type="match status" value="1"/>
</dbReference>
<comment type="similarity">
    <text evidence="1">Belongs to the hemerythrin family.</text>
</comment>
<dbReference type="EMBL" id="FNWO01000004">
    <property type="protein sequence ID" value="SEH32039.1"/>
    <property type="molecule type" value="Genomic_DNA"/>
</dbReference>
<dbReference type="PROSITE" id="PS00550">
    <property type="entry name" value="HEMERYTHRINS"/>
    <property type="match status" value="1"/>
</dbReference>
<dbReference type="CDD" id="cd12107">
    <property type="entry name" value="Hemerythrin"/>
    <property type="match status" value="1"/>
</dbReference>
<sequence>MFRAEWKPAYETGHQRIDFEHRIFLDLIIQIEAELTADAPIEKIGRRLTELYKYADFHFYSEESIMIDLSFPGIEEHRKIHTALLEELSRFILSMSIDLIRQNDLIGFLVHWFSNHTTREDIKIADFTRARIEQQG</sequence>
<evidence type="ECO:0000256" key="4">
    <source>
        <dbReference type="ARBA" id="ARBA00023004"/>
    </source>
</evidence>
<evidence type="ECO:0000313" key="6">
    <source>
        <dbReference type="EMBL" id="SEH32039.1"/>
    </source>
</evidence>
<keyword evidence="7" id="KW-1185">Reference proteome</keyword>
<accession>A0A1H6H8C9</accession>